<sequence>MIQVLGENYSSTEQVNSIQQFIAYCLIAGTQGPEASESLPQKRKNPLSKKAPKETKTTPPLKPTKDSEKSHSDSTGTVPDPQDPERNIQLAGMRFPSTLDEGTHKSQPLPEGTTTDPKDSGGKRILGDKDLEGKIPPANMEPINPTVVDHSRTGAEYQVDETQSTRLRYQTLTKSKAKTSSEVESDIQTLQFTTSPSPNKDKPKPSHSPTTQESDSDSSSPNLKIFDNTHPLTDRQLIKYLRKVSRVLFSRITQGCYEENVDHREQNDKLVQATMDSLDKTTTNRVAVKDNPTLNKKVIEATEAYTKNSSTLTELLLMTAIESSQAAIRSDISSLKQDTSEIKSMKSEIYHAFKEPPSHTEGEHIAMKDDKAEEEPTRAVALIESSSRLPLTDPIFEIPTHEVQPITTIISTSQSEPSVPQREGKGIATEEQLKSTKKLAPASKVIREDPDEPIRVPYMINGKCTISPMMRLMPT</sequence>
<feature type="region of interest" description="Disordered" evidence="1">
    <location>
        <begin position="172"/>
        <end position="228"/>
    </location>
</feature>
<dbReference type="Proteomes" id="UP001151760">
    <property type="component" value="Unassembled WGS sequence"/>
</dbReference>
<name>A0ABQ5DFP7_9ASTR</name>
<accession>A0ABQ5DFP7</accession>
<dbReference type="EMBL" id="BQNB010015249">
    <property type="protein sequence ID" value="GJT37748.1"/>
    <property type="molecule type" value="Genomic_DNA"/>
</dbReference>
<feature type="compositionally biased region" description="Polar residues" evidence="1">
    <location>
        <begin position="172"/>
        <end position="194"/>
    </location>
</feature>
<reference evidence="2" key="1">
    <citation type="journal article" date="2022" name="Int. J. Mol. Sci.">
        <title>Draft Genome of Tanacetum Coccineum: Genomic Comparison of Closely Related Tanacetum-Family Plants.</title>
        <authorList>
            <person name="Yamashiro T."/>
            <person name="Shiraishi A."/>
            <person name="Nakayama K."/>
            <person name="Satake H."/>
        </authorList>
    </citation>
    <scope>NUCLEOTIDE SEQUENCE</scope>
</reference>
<feature type="compositionally biased region" description="Basic and acidic residues" evidence="1">
    <location>
        <begin position="116"/>
        <end position="133"/>
    </location>
</feature>
<feature type="region of interest" description="Disordered" evidence="1">
    <location>
        <begin position="412"/>
        <end position="439"/>
    </location>
</feature>
<feature type="region of interest" description="Disordered" evidence="1">
    <location>
        <begin position="32"/>
        <end position="150"/>
    </location>
</feature>
<reference evidence="2" key="2">
    <citation type="submission" date="2022-01" db="EMBL/GenBank/DDBJ databases">
        <authorList>
            <person name="Yamashiro T."/>
            <person name="Shiraishi A."/>
            <person name="Satake H."/>
            <person name="Nakayama K."/>
        </authorList>
    </citation>
    <scope>NUCLEOTIDE SEQUENCE</scope>
</reference>
<organism evidence="2 3">
    <name type="scientific">Tanacetum coccineum</name>
    <dbReference type="NCBI Taxonomy" id="301880"/>
    <lineage>
        <taxon>Eukaryota</taxon>
        <taxon>Viridiplantae</taxon>
        <taxon>Streptophyta</taxon>
        <taxon>Embryophyta</taxon>
        <taxon>Tracheophyta</taxon>
        <taxon>Spermatophyta</taxon>
        <taxon>Magnoliopsida</taxon>
        <taxon>eudicotyledons</taxon>
        <taxon>Gunneridae</taxon>
        <taxon>Pentapetalae</taxon>
        <taxon>asterids</taxon>
        <taxon>campanulids</taxon>
        <taxon>Asterales</taxon>
        <taxon>Asteraceae</taxon>
        <taxon>Asteroideae</taxon>
        <taxon>Anthemideae</taxon>
        <taxon>Anthemidinae</taxon>
        <taxon>Tanacetum</taxon>
    </lineage>
</organism>
<gene>
    <name evidence="2" type="ORF">Tco_0937613</name>
</gene>
<evidence type="ECO:0000313" key="2">
    <source>
        <dbReference type="EMBL" id="GJT37748.1"/>
    </source>
</evidence>
<feature type="compositionally biased region" description="Basic and acidic residues" evidence="1">
    <location>
        <begin position="63"/>
        <end position="72"/>
    </location>
</feature>
<keyword evidence="3" id="KW-1185">Reference proteome</keyword>
<evidence type="ECO:0000313" key="3">
    <source>
        <dbReference type="Proteomes" id="UP001151760"/>
    </source>
</evidence>
<protein>
    <submittedName>
        <fullName evidence="2">Uncharacterized protein</fullName>
    </submittedName>
</protein>
<evidence type="ECO:0000256" key="1">
    <source>
        <dbReference type="SAM" id="MobiDB-lite"/>
    </source>
</evidence>
<proteinExistence type="predicted"/>
<comment type="caution">
    <text evidence="2">The sequence shown here is derived from an EMBL/GenBank/DDBJ whole genome shotgun (WGS) entry which is preliminary data.</text>
</comment>
<feature type="compositionally biased region" description="Polar residues" evidence="1">
    <location>
        <begin position="210"/>
        <end position="222"/>
    </location>
</feature>